<dbReference type="PATRIC" id="fig|1229908.8.peg.365"/>
<sequence>MVSITVLTENQLSVENMKERITDIVSIPEIRFCGLIDSTGELVMGRMDDNIMPLMTDKQRRKLFQELAHRVSNRTGFDADFGRVKYSSSRREKIVMMSFPLGTHIILVIAEPSVNIDRLAWDVLNKLGRQWADFDGF</sequence>
<dbReference type="Proteomes" id="UP000006101">
    <property type="component" value="Chromosome"/>
</dbReference>
<proteinExistence type="predicted"/>
<organism evidence="1 2">
    <name type="scientific">Candidatus Nitrosopumilus koreensis AR1</name>
    <dbReference type="NCBI Taxonomy" id="1229908"/>
    <lineage>
        <taxon>Archaea</taxon>
        <taxon>Nitrososphaerota</taxon>
        <taxon>Nitrososphaeria</taxon>
        <taxon>Nitrosopumilales</taxon>
        <taxon>Nitrosopumilaceae</taxon>
        <taxon>Nitrosopumilus</taxon>
    </lineage>
</organism>
<dbReference type="GeneID" id="13725798"/>
<dbReference type="RefSeq" id="WP_014962642.1">
    <property type="nucleotide sequence ID" value="NC_018655.1"/>
</dbReference>
<protein>
    <recommendedName>
        <fullName evidence="3">Roadblock/LC7 family protein</fullName>
    </recommendedName>
</protein>
<evidence type="ECO:0000313" key="2">
    <source>
        <dbReference type="Proteomes" id="UP000006101"/>
    </source>
</evidence>
<keyword evidence="2" id="KW-1185">Reference proteome</keyword>
<evidence type="ECO:0000313" key="1">
    <source>
        <dbReference type="EMBL" id="AFS80253.1"/>
    </source>
</evidence>
<dbReference type="EMBL" id="CP003842">
    <property type="protein sequence ID" value="AFS80253.1"/>
    <property type="molecule type" value="Genomic_DNA"/>
</dbReference>
<dbReference type="STRING" id="1229908.NKOR_01735"/>
<gene>
    <name evidence="1" type="ORF">NKOR_01735</name>
</gene>
<dbReference type="InterPro" id="IPR046600">
    <property type="entry name" value="DUF6659"/>
</dbReference>
<evidence type="ECO:0008006" key="3">
    <source>
        <dbReference type="Google" id="ProtNLM"/>
    </source>
</evidence>
<dbReference type="Pfam" id="PF20364">
    <property type="entry name" value="DUF6659"/>
    <property type="match status" value="1"/>
</dbReference>
<dbReference type="AlphaFoldDB" id="K0B2J5"/>
<name>K0B2J5_9ARCH</name>
<dbReference type="KEGG" id="nkr:NKOR_01735"/>
<accession>K0B2J5</accession>
<reference evidence="1 2" key="1">
    <citation type="journal article" date="2012" name="J. Bacteriol.">
        <title>Draft Genome Sequence of an Ammonia-Oxidizing Archaeon, "Candidatus Nitrosopumilus koreensis" AR1, from Marine Sediment.</title>
        <authorList>
            <person name="Park S.J."/>
            <person name="Kim J.G."/>
            <person name="Jung M.Y."/>
            <person name="Kim S.J."/>
            <person name="Cha I.T."/>
            <person name="Kwon K."/>
            <person name="Lee J.H."/>
            <person name="Rhee S.K."/>
        </authorList>
    </citation>
    <scope>NUCLEOTIDE SEQUENCE [LARGE SCALE GENOMIC DNA]</scope>
    <source>
        <strain evidence="1 2">AR1</strain>
    </source>
</reference>
<dbReference type="HOGENOM" id="CLU_128582_0_0_2"/>